<dbReference type="GO" id="GO:0051607">
    <property type="term" value="P:defense response to virus"/>
    <property type="evidence" value="ECO:0007669"/>
    <property type="project" value="InterPro"/>
</dbReference>
<proteinExistence type="predicted"/>
<comment type="caution">
    <text evidence="1">The sequence shown here is derived from an EMBL/GenBank/DDBJ whole genome shotgun (WGS) entry which is preliminary data.</text>
</comment>
<dbReference type="NCBIfam" id="TIGR03486">
    <property type="entry name" value="cas_csx13_C"/>
    <property type="match status" value="1"/>
</dbReference>
<name>A0A7V4LDE9_9BACT</name>
<accession>A0A7V4LDE9</accession>
<gene>
    <name evidence="1" type="primary">cas8a1</name>
    <name evidence="1" type="ORF">ENT08_09695</name>
</gene>
<dbReference type="AlphaFoldDB" id="A0A7V4LDE9"/>
<dbReference type="EMBL" id="DSXI01000575">
    <property type="protein sequence ID" value="HGS05985.1"/>
    <property type="molecule type" value="Genomic_DNA"/>
</dbReference>
<sequence length="575" mass="66932">MEEVIMGNHLVPKVEWSLTDEGMGVLERAGLAGLYLTLTAAEEWAGRGDPQALELQKVLQWELSEQSLKLWWEGKDLEILTKLVKWAWQEKDGVFYLPAVHRSQDEREHLYRRLHTHRGLFQTFFQLSKVLPRDQPVSETLQIDESHFFQVNYQRIKTPKGGLPQVKLLSKILKKGMSQNIISLSSSWIFPGAAKRFGKAAKEEENWSGPSKLAFLLLFAPLACVFLELPWTKLKRRTGGQLTANWAFLIPEIHDLTIFAHYFPLFTSETPADFLRVRVLSLGDAALRFASAYAARTMERRLPSQKIYIAAMGQVSHYQEQKVRKRILEITPSEISIKRYKVMMGHLPNDFRTRKPDKAEDPLQNKLNIWIRQPTARGRIADNLIHNRPWYQELLWPHPWQLDELENQRQQTKKRDDKGISLEHLWFINLLTERRALMNLAQEPSMWDSPEEQALLTIFHQTLRQLLNKEAQAQQRGGSRTLGERWDDRVQDLRRGLMRAKTRELNRKFIMEFLAEGGGSRELTANKEALWRFLNHPYDWQKARDLAFLALVTFTDQRLGKPKENAEAKEDSSDG</sequence>
<evidence type="ECO:0000313" key="1">
    <source>
        <dbReference type="EMBL" id="HGS05985.1"/>
    </source>
</evidence>
<organism evidence="1">
    <name type="scientific">Desulfobacca acetoxidans</name>
    <dbReference type="NCBI Taxonomy" id="60893"/>
    <lineage>
        <taxon>Bacteria</taxon>
        <taxon>Pseudomonadati</taxon>
        <taxon>Thermodesulfobacteriota</taxon>
        <taxon>Desulfobaccia</taxon>
        <taxon>Desulfobaccales</taxon>
        <taxon>Desulfobaccaceae</taxon>
        <taxon>Desulfobacca</taxon>
    </lineage>
</organism>
<reference evidence="1" key="1">
    <citation type="journal article" date="2020" name="mSystems">
        <title>Genome- and Community-Level Interaction Insights into Carbon Utilization and Element Cycling Functions of Hydrothermarchaeota in Hydrothermal Sediment.</title>
        <authorList>
            <person name="Zhou Z."/>
            <person name="Liu Y."/>
            <person name="Xu W."/>
            <person name="Pan J."/>
            <person name="Luo Z.H."/>
            <person name="Li M."/>
        </authorList>
    </citation>
    <scope>NUCLEOTIDE SEQUENCE [LARGE SCALE GENOMIC DNA]</scope>
    <source>
        <strain evidence="1">SpSt-548</strain>
    </source>
</reference>
<dbReference type="InterPro" id="IPR027811">
    <property type="entry name" value="CRISPR-assoc_Csx13_C"/>
</dbReference>
<protein>
    <submittedName>
        <fullName evidence="1">Type I-MYXAN CRISPR-associated Cas8a1/Cmx1</fullName>
    </submittedName>
</protein>
<dbReference type="InterPro" id="IPR019989">
    <property type="entry name" value="CRISPR-assoc_Csx13_N"/>
</dbReference>
<dbReference type="NCBIfam" id="TIGR03485">
    <property type="entry name" value="cas_csx13_N"/>
    <property type="match status" value="1"/>
</dbReference>